<evidence type="ECO:0000259" key="9">
    <source>
        <dbReference type="Pfam" id="PF00590"/>
    </source>
</evidence>
<dbReference type="KEGG" id="ark:D6B99_13765"/>
<evidence type="ECO:0000313" key="10">
    <source>
        <dbReference type="EMBL" id="AYD49447.1"/>
    </source>
</evidence>
<dbReference type="InterPro" id="IPR000878">
    <property type="entry name" value="4pyrrol_Mease"/>
</dbReference>
<dbReference type="SUPFAM" id="SSF53790">
    <property type="entry name" value="Tetrapyrrole methylase"/>
    <property type="match status" value="1"/>
</dbReference>
<keyword evidence="6" id="KW-0627">Porphyrin biosynthesis</keyword>
<keyword evidence="3 8" id="KW-0489">Methyltransferase</keyword>
<evidence type="ECO:0000256" key="5">
    <source>
        <dbReference type="ARBA" id="ARBA00022691"/>
    </source>
</evidence>
<protein>
    <recommendedName>
        <fullName evidence="2">uroporphyrinogen-III C-methyltransferase</fullName>
        <ecNumber evidence="2">2.1.1.107</ecNumber>
    </recommendedName>
</protein>
<dbReference type="InterPro" id="IPR035996">
    <property type="entry name" value="4pyrrol_Methylase_sf"/>
</dbReference>
<organism evidence="10 11">
    <name type="scientific">Arachidicoccus soli</name>
    <dbReference type="NCBI Taxonomy" id="2341117"/>
    <lineage>
        <taxon>Bacteria</taxon>
        <taxon>Pseudomonadati</taxon>
        <taxon>Bacteroidota</taxon>
        <taxon>Chitinophagia</taxon>
        <taxon>Chitinophagales</taxon>
        <taxon>Chitinophagaceae</taxon>
        <taxon>Arachidicoccus</taxon>
    </lineage>
</organism>
<dbReference type="Gene3D" id="3.40.1010.10">
    <property type="entry name" value="Cobalt-precorrin-4 Transmethylase, Domain 1"/>
    <property type="match status" value="1"/>
</dbReference>
<name>A0A386HU12_9BACT</name>
<dbReference type="EC" id="2.1.1.107" evidence="2"/>
<dbReference type="InterPro" id="IPR006366">
    <property type="entry name" value="CobA/CysG_C"/>
</dbReference>
<evidence type="ECO:0000313" key="11">
    <source>
        <dbReference type="Proteomes" id="UP000266118"/>
    </source>
</evidence>
<evidence type="ECO:0000256" key="8">
    <source>
        <dbReference type="RuleBase" id="RU003960"/>
    </source>
</evidence>
<keyword evidence="11" id="KW-1185">Reference proteome</keyword>
<dbReference type="GO" id="GO:0019354">
    <property type="term" value="P:siroheme biosynthetic process"/>
    <property type="evidence" value="ECO:0007669"/>
    <property type="project" value="InterPro"/>
</dbReference>
<evidence type="ECO:0000256" key="1">
    <source>
        <dbReference type="ARBA" id="ARBA00005879"/>
    </source>
</evidence>
<dbReference type="Pfam" id="PF00590">
    <property type="entry name" value="TP_methylase"/>
    <property type="match status" value="1"/>
</dbReference>
<dbReference type="NCBIfam" id="TIGR01469">
    <property type="entry name" value="cobA_cysG_Cterm"/>
    <property type="match status" value="1"/>
</dbReference>
<evidence type="ECO:0000256" key="2">
    <source>
        <dbReference type="ARBA" id="ARBA00012162"/>
    </source>
</evidence>
<dbReference type="EMBL" id="CP032489">
    <property type="protein sequence ID" value="AYD49447.1"/>
    <property type="molecule type" value="Genomic_DNA"/>
</dbReference>
<dbReference type="InterPro" id="IPR014776">
    <property type="entry name" value="4pyrrole_Mease_sub2"/>
</dbReference>
<dbReference type="NCBIfam" id="NF004790">
    <property type="entry name" value="PRK06136.1"/>
    <property type="match status" value="1"/>
</dbReference>
<dbReference type="GO" id="GO:0032259">
    <property type="term" value="P:methylation"/>
    <property type="evidence" value="ECO:0007669"/>
    <property type="project" value="UniProtKB-KW"/>
</dbReference>
<dbReference type="InterPro" id="IPR003043">
    <property type="entry name" value="Uropor_MeTrfase_CS"/>
</dbReference>
<dbReference type="PANTHER" id="PTHR45790">
    <property type="entry name" value="SIROHEME SYNTHASE-RELATED"/>
    <property type="match status" value="1"/>
</dbReference>
<accession>A0A386HU12</accession>
<dbReference type="InterPro" id="IPR050161">
    <property type="entry name" value="Siro_Cobalamin_biosynth"/>
</dbReference>
<reference evidence="10 11" key="1">
    <citation type="submission" date="2018-09" db="EMBL/GenBank/DDBJ databases">
        <title>Arachidicoccus sp. nov., a bacterium isolated from soil.</title>
        <authorList>
            <person name="Weon H.-Y."/>
            <person name="Kwon S.-W."/>
            <person name="Lee S.A."/>
        </authorList>
    </citation>
    <scope>NUCLEOTIDE SEQUENCE [LARGE SCALE GENOMIC DNA]</scope>
    <source>
        <strain evidence="10 11">KIS59-12</strain>
    </source>
</reference>
<dbReference type="AlphaFoldDB" id="A0A386HU12"/>
<evidence type="ECO:0000256" key="6">
    <source>
        <dbReference type="ARBA" id="ARBA00023244"/>
    </source>
</evidence>
<evidence type="ECO:0000256" key="4">
    <source>
        <dbReference type="ARBA" id="ARBA00022679"/>
    </source>
</evidence>
<dbReference type="PANTHER" id="PTHR45790:SF3">
    <property type="entry name" value="S-ADENOSYL-L-METHIONINE-DEPENDENT UROPORPHYRINOGEN III METHYLTRANSFERASE, CHLOROPLASTIC"/>
    <property type="match status" value="1"/>
</dbReference>
<feature type="domain" description="Tetrapyrrole methylase" evidence="9">
    <location>
        <begin position="5"/>
        <end position="216"/>
    </location>
</feature>
<dbReference type="Proteomes" id="UP000266118">
    <property type="component" value="Chromosome"/>
</dbReference>
<proteinExistence type="inferred from homology"/>
<dbReference type="InterPro" id="IPR014777">
    <property type="entry name" value="4pyrrole_Mease_sub1"/>
</dbReference>
<dbReference type="FunFam" id="3.40.1010.10:FF:000001">
    <property type="entry name" value="Siroheme synthase"/>
    <property type="match status" value="1"/>
</dbReference>
<sequence>MAKGKVIIAGAGPGDPELITLKAVRYLQSADVVLTDRLVSEDILDEHVSPLAQIIFVGKEGCNNGQSISQKEINQMLVQYAFQGKLVVRLKGGDVAFFSNVLDELHTLSENQIEYEIIPGVTAASGASAYAGIPLTARNHARGVRFLTFSNKSNYPESYWKELAYTEDTLVFYMAGENWYELAENFLRNDISKEKKLAIVQQATTPYQKVFVHSFEGLADAKADQNFVSPSLVIIGKVVRLNEAFSWKENSEINENYFRSANRNAVAVLKENKLSA</sequence>
<evidence type="ECO:0000256" key="7">
    <source>
        <dbReference type="ARBA" id="ARBA00025705"/>
    </source>
</evidence>
<comment type="pathway">
    <text evidence="7">Porphyrin-containing compound metabolism; siroheme biosynthesis; precorrin-2 from uroporphyrinogen III: step 1/1.</text>
</comment>
<dbReference type="GO" id="GO:0004851">
    <property type="term" value="F:uroporphyrin-III C-methyltransferase activity"/>
    <property type="evidence" value="ECO:0007669"/>
    <property type="project" value="UniProtKB-EC"/>
</dbReference>
<keyword evidence="4 8" id="KW-0808">Transferase</keyword>
<dbReference type="CDD" id="cd11642">
    <property type="entry name" value="SUMT"/>
    <property type="match status" value="1"/>
</dbReference>
<gene>
    <name evidence="10" type="primary">cobA</name>
    <name evidence="10" type="ORF">D6B99_13765</name>
</gene>
<evidence type="ECO:0000256" key="3">
    <source>
        <dbReference type="ARBA" id="ARBA00022603"/>
    </source>
</evidence>
<dbReference type="PROSITE" id="PS00840">
    <property type="entry name" value="SUMT_2"/>
    <property type="match status" value="1"/>
</dbReference>
<keyword evidence="5" id="KW-0949">S-adenosyl-L-methionine</keyword>
<comment type="similarity">
    <text evidence="1 8">Belongs to the precorrin methyltransferase family.</text>
</comment>
<dbReference type="Gene3D" id="3.30.950.10">
    <property type="entry name" value="Methyltransferase, Cobalt-precorrin-4 Transmethylase, Domain 2"/>
    <property type="match status" value="1"/>
</dbReference>
<dbReference type="OrthoDB" id="9815856at2"/>